<dbReference type="AlphaFoldDB" id="A0A0F8ZI95"/>
<dbReference type="EMBL" id="LAZR01063344">
    <property type="protein sequence ID" value="KKK59686.1"/>
    <property type="molecule type" value="Genomic_DNA"/>
</dbReference>
<comment type="caution">
    <text evidence="1">The sequence shown here is derived from an EMBL/GenBank/DDBJ whole genome shotgun (WGS) entry which is preliminary data.</text>
</comment>
<reference evidence="1" key="1">
    <citation type="journal article" date="2015" name="Nature">
        <title>Complex archaea that bridge the gap between prokaryotes and eukaryotes.</title>
        <authorList>
            <person name="Spang A."/>
            <person name="Saw J.H."/>
            <person name="Jorgensen S.L."/>
            <person name="Zaremba-Niedzwiedzka K."/>
            <person name="Martijn J."/>
            <person name="Lind A.E."/>
            <person name="van Eijk R."/>
            <person name="Schleper C."/>
            <person name="Guy L."/>
            <person name="Ettema T.J."/>
        </authorList>
    </citation>
    <scope>NUCLEOTIDE SEQUENCE</scope>
</reference>
<name>A0A0F8ZI95_9ZZZZ</name>
<accession>A0A0F8ZI95</accession>
<proteinExistence type="predicted"/>
<gene>
    <name evidence="1" type="ORF">LCGC14_3031910</name>
</gene>
<evidence type="ECO:0000313" key="1">
    <source>
        <dbReference type="EMBL" id="KKK59686.1"/>
    </source>
</evidence>
<organism evidence="1">
    <name type="scientific">marine sediment metagenome</name>
    <dbReference type="NCBI Taxonomy" id="412755"/>
    <lineage>
        <taxon>unclassified sequences</taxon>
        <taxon>metagenomes</taxon>
        <taxon>ecological metagenomes</taxon>
    </lineage>
</organism>
<sequence length="65" mass="7295">MIDLTEQEIKATKVALDTLVGVLDGSPAKDEDEIFGQVVEAFEEQVMMECEVIQAVLRIREKLTE</sequence>
<protein>
    <submittedName>
        <fullName evidence="1">Uncharacterized protein</fullName>
    </submittedName>
</protein>